<keyword evidence="1" id="KW-0175">Coiled coil</keyword>
<dbReference type="PROSITE" id="PS50896">
    <property type="entry name" value="LISH"/>
    <property type="match status" value="1"/>
</dbReference>
<evidence type="ECO:0000256" key="1">
    <source>
        <dbReference type="SAM" id="Coils"/>
    </source>
</evidence>
<name>A0A6V7KBE7_9HYME</name>
<dbReference type="Pfam" id="PF16045">
    <property type="entry name" value="LisH_2"/>
    <property type="match status" value="1"/>
</dbReference>
<protein>
    <submittedName>
        <fullName evidence="3">Uncharacterized protein</fullName>
    </submittedName>
</protein>
<dbReference type="AlphaFoldDB" id="A0A6V7KBE7"/>
<gene>
    <name evidence="3" type="ORF">BBRV_LOCUS75244</name>
</gene>
<dbReference type="EMBL" id="CADCXW020000026">
    <property type="protein sequence ID" value="CAD1561652.1"/>
    <property type="molecule type" value="Genomic_DNA"/>
</dbReference>
<sequence length="402" mass="47027">MTLDKLNTGPKSAKQYVYDLLIAEYLWNHNYSYTVSVFASEAPLLVNFQKHIPEAGSALASRDKVKLQTDYVHHTLETLGIGPEGTDGLAIIEDYAKHDVPLLLAILKYFSQFRKKPKNNVEIVRDDLKVPTKNCRVQTDFPDRDFSVENARLISARKKLVEQKESFDNELREKEEALKQRASHIERQMKLLDEKLSQIHKLEEVVVSKEKKLEEDRKEEERKLYRKELELSVRENSLIREAERLERERDSYRQFEANLKKLQEELLKVKQELSTKDNIRVNTTSVSVQTEKCNNQMMELSNDQEKRELQNLVHEQKLRIEELTLRAVRLSRQLEEVQLFKYTTTNDSGKSLKNSQPSKTILSESSSTDDVIQDAKQRLKRLEEETLKADQFYFNSIIKSPL</sequence>
<reference evidence="3" key="1">
    <citation type="submission" date="2020-07" db="EMBL/GenBank/DDBJ databases">
        <authorList>
            <person name="Ferguson B K."/>
        </authorList>
    </citation>
    <scope>NUCLEOTIDE SEQUENCE</scope>
    <source>
        <strain evidence="3">L06</strain>
    </source>
</reference>
<organism evidence="3">
    <name type="scientific">Bracon brevicornis</name>
    <dbReference type="NCBI Taxonomy" id="1563983"/>
    <lineage>
        <taxon>Eukaryota</taxon>
        <taxon>Metazoa</taxon>
        <taxon>Ecdysozoa</taxon>
        <taxon>Arthropoda</taxon>
        <taxon>Hexapoda</taxon>
        <taxon>Insecta</taxon>
        <taxon>Pterygota</taxon>
        <taxon>Neoptera</taxon>
        <taxon>Endopterygota</taxon>
        <taxon>Hymenoptera</taxon>
        <taxon>Apocrita</taxon>
        <taxon>Ichneumonoidea</taxon>
        <taxon>Braconidae</taxon>
        <taxon>Braconinae</taxon>
        <taxon>Bracon</taxon>
    </lineage>
</organism>
<proteinExistence type="predicted"/>
<evidence type="ECO:0000256" key="2">
    <source>
        <dbReference type="SAM" id="MobiDB-lite"/>
    </source>
</evidence>
<dbReference type="InterPro" id="IPR006594">
    <property type="entry name" value="LisH"/>
</dbReference>
<evidence type="ECO:0000313" key="3">
    <source>
        <dbReference type="EMBL" id="CAD1561652.1"/>
    </source>
</evidence>
<feature type="coiled-coil region" evidence="1">
    <location>
        <begin position="157"/>
        <end position="333"/>
    </location>
</feature>
<feature type="region of interest" description="Disordered" evidence="2">
    <location>
        <begin position="346"/>
        <end position="367"/>
    </location>
</feature>
<accession>A0A6V7KBE7</accession>